<name>A0A6T9Y3V1_ALTMA</name>
<evidence type="ECO:0000256" key="1">
    <source>
        <dbReference type="SAM" id="Coils"/>
    </source>
</evidence>
<dbReference type="AlphaFoldDB" id="A0A6T9Y3V1"/>
<accession>A0A6T9Y3V1</accession>
<evidence type="ECO:0000313" key="2">
    <source>
        <dbReference type="EMBL" id="CAB9495514.1"/>
    </source>
</evidence>
<gene>
    <name evidence="2" type="ORF">ALFOR1_60042</name>
</gene>
<feature type="coiled-coil region" evidence="1">
    <location>
        <begin position="381"/>
        <end position="422"/>
    </location>
</feature>
<reference evidence="2 3" key="1">
    <citation type="submission" date="2020-06" db="EMBL/GenBank/DDBJ databases">
        <authorList>
            <person name="Duchaud E."/>
        </authorList>
    </citation>
    <scope>NUCLEOTIDE SEQUENCE [LARGE SCALE GENOMIC DNA]</scope>
    <source>
        <strain evidence="2">Alteromonas fortis</strain>
    </source>
</reference>
<feature type="coiled-coil region" evidence="1">
    <location>
        <begin position="300"/>
        <end position="355"/>
    </location>
</feature>
<dbReference type="RefSeq" id="WP_179984711.1">
    <property type="nucleotide sequence ID" value="NZ_LR812090.1"/>
</dbReference>
<keyword evidence="1" id="KW-0175">Coiled coil</keyword>
<organism evidence="2 3">
    <name type="scientific">Alteromonas macleodii</name>
    <name type="common">Pseudoalteromonas macleodii</name>
    <dbReference type="NCBI Taxonomy" id="28108"/>
    <lineage>
        <taxon>Bacteria</taxon>
        <taxon>Pseudomonadati</taxon>
        <taxon>Pseudomonadota</taxon>
        <taxon>Gammaproteobacteria</taxon>
        <taxon>Alteromonadales</taxon>
        <taxon>Alteromonadaceae</taxon>
        <taxon>Alteromonas/Salinimonas group</taxon>
        <taxon>Alteromonas</taxon>
    </lineage>
</organism>
<evidence type="ECO:0000313" key="3">
    <source>
        <dbReference type="Proteomes" id="UP000509458"/>
    </source>
</evidence>
<dbReference type="Proteomes" id="UP000509458">
    <property type="component" value="Chromosome"/>
</dbReference>
<protein>
    <submittedName>
        <fullName evidence="2">Uncharacterized protein</fullName>
    </submittedName>
</protein>
<dbReference type="EMBL" id="LR812090">
    <property type="protein sequence ID" value="CAB9495514.1"/>
    <property type="molecule type" value="Genomic_DNA"/>
</dbReference>
<sequence>MTLILSLHNSTEWLEVIENGQVKTVESIESLNDANETQLIRQPIVLSQIELLLQNWSQIVVCYNSFENTLAEQLSSGIHIDEAINDTSSFYSSLLSLRKSYRKKVKLINLNQFHVIDDNGLEALREIGWNIRNNFSTKCSSVYDALAYQCIYQDGALKSIASSLEASTTKVTELGTSLDTNGILQRIKCDEARVTGLEEEKLLLINDKKLLEDSLSDLSLNNQRALDELKAIYNDQLEVLTVELADNVKSCDLLRLELENNKALLLDSNAVLDSSLENDCKLRRELKRQAENYLEGVAKNQVLSDKYLQLEAERNLLQMNLNESTTFAVESAERLEKLQEKFTKLKNEYAQLKADYVESRASEHKSHIKVKQLESTIGSLRSKHLKEAKKLNREKNKLSNKVKELNRELLSKSDKVQNLEYELNNIKHSSTWKLSAPVRAFSKKLKKEDPKWALMKQNAGLLYTSELFDSDWYLTTYPDIKESGSDPAEHYLMHGASEGRLPSASFDGDWYLKRYPDVAETGMNPLIHFIKYGIEEGRSSSPKLLESKSKG</sequence>
<proteinExistence type="predicted"/>